<dbReference type="Pfam" id="PF07714">
    <property type="entry name" value="PK_Tyr_Ser-Thr"/>
    <property type="match status" value="1"/>
</dbReference>
<evidence type="ECO:0000256" key="2">
    <source>
        <dbReference type="SAM" id="Coils"/>
    </source>
</evidence>
<dbReference type="InterPro" id="IPR017441">
    <property type="entry name" value="Protein_kinase_ATP_BS"/>
</dbReference>
<feature type="domain" description="Protein kinase" evidence="3">
    <location>
        <begin position="317"/>
        <end position="583"/>
    </location>
</feature>
<keyword evidence="1" id="KW-0067">ATP-binding</keyword>
<reference evidence="4 5" key="1">
    <citation type="submission" date="2024-04" db="EMBL/GenBank/DDBJ databases">
        <title>Tritrichomonas musculus Genome.</title>
        <authorList>
            <person name="Alves-Ferreira E."/>
            <person name="Grigg M."/>
            <person name="Lorenzi H."/>
            <person name="Galac M."/>
        </authorList>
    </citation>
    <scope>NUCLEOTIDE SEQUENCE [LARGE SCALE GENOMIC DNA]</scope>
    <source>
        <strain evidence="4 5">EAF2021</strain>
    </source>
</reference>
<dbReference type="SMART" id="SM00220">
    <property type="entry name" value="S_TKc"/>
    <property type="match status" value="3"/>
</dbReference>
<feature type="coiled-coil region" evidence="2">
    <location>
        <begin position="914"/>
        <end position="944"/>
    </location>
</feature>
<feature type="domain" description="Protein kinase" evidence="3">
    <location>
        <begin position="951"/>
        <end position="1217"/>
    </location>
</feature>
<dbReference type="Proteomes" id="UP001470230">
    <property type="component" value="Unassembled WGS sequence"/>
</dbReference>
<gene>
    <name evidence="4" type="ORF">M9Y10_024808</name>
</gene>
<proteinExistence type="predicted"/>
<keyword evidence="5" id="KW-1185">Reference proteome</keyword>
<organism evidence="4 5">
    <name type="scientific">Tritrichomonas musculus</name>
    <dbReference type="NCBI Taxonomy" id="1915356"/>
    <lineage>
        <taxon>Eukaryota</taxon>
        <taxon>Metamonada</taxon>
        <taxon>Parabasalia</taxon>
        <taxon>Tritrichomonadida</taxon>
        <taxon>Tritrichomonadidae</taxon>
        <taxon>Tritrichomonas</taxon>
    </lineage>
</organism>
<dbReference type="EMBL" id="JAPFFF010000034">
    <property type="protein sequence ID" value="KAK8843740.1"/>
    <property type="molecule type" value="Genomic_DNA"/>
</dbReference>
<name>A0ABR2HBC1_9EUKA</name>
<dbReference type="PANTHER" id="PTHR44329">
    <property type="entry name" value="SERINE/THREONINE-PROTEIN KINASE TNNI3K-RELATED"/>
    <property type="match status" value="1"/>
</dbReference>
<feature type="binding site" evidence="1">
    <location>
        <position position="346"/>
    </location>
    <ligand>
        <name>ATP</name>
        <dbReference type="ChEBI" id="CHEBI:30616"/>
    </ligand>
</feature>
<dbReference type="PROSITE" id="PS50011">
    <property type="entry name" value="PROTEIN_KINASE_DOM"/>
    <property type="match status" value="5"/>
</dbReference>
<keyword evidence="1" id="KW-0547">Nucleotide-binding</keyword>
<dbReference type="InterPro" id="IPR001245">
    <property type="entry name" value="Ser-Thr/Tyr_kinase_cat_dom"/>
</dbReference>
<dbReference type="InterPro" id="IPR051681">
    <property type="entry name" value="Ser/Thr_Kinases-Pseudokinases"/>
</dbReference>
<dbReference type="SUPFAM" id="SSF56112">
    <property type="entry name" value="Protein kinase-like (PK-like)"/>
    <property type="match status" value="5"/>
</dbReference>
<feature type="domain" description="Protein kinase" evidence="3">
    <location>
        <begin position="636"/>
        <end position="893"/>
    </location>
</feature>
<dbReference type="InterPro" id="IPR000719">
    <property type="entry name" value="Prot_kinase_dom"/>
</dbReference>
<evidence type="ECO:0000259" key="3">
    <source>
        <dbReference type="PROSITE" id="PS50011"/>
    </source>
</evidence>
<evidence type="ECO:0000313" key="4">
    <source>
        <dbReference type="EMBL" id="KAK8843740.1"/>
    </source>
</evidence>
<comment type="caution">
    <text evidence="4">The sequence shown here is derived from an EMBL/GenBank/DDBJ whole genome shotgun (WGS) entry which is preliminary data.</text>
</comment>
<dbReference type="InterPro" id="IPR011009">
    <property type="entry name" value="Kinase-like_dom_sf"/>
</dbReference>
<dbReference type="PRINTS" id="PR00109">
    <property type="entry name" value="TYRKINASE"/>
</dbReference>
<accession>A0ABR2HBC1</accession>
<dbReference type="Pfam" id="PF00069">
    <property type="entry name" value="Pkinase"/>
    <property type="match status" value="4"/>
</dbReference>
<feature type="domain" description="Protein kinase" evidence="3">
    <location>
        <begin position="1277"/>
        <end position="1551"/>
    </location>
</feature>
<feature type="domain" description="Protein kinase" evidence="3">
    <location>
        <begin position="10"/>
        <end position="257"/>
    </location>
</feature>
<sequence length="1572" mass="184154">MSITVNISDYKEIKLIGEGSLSKVFLVERKNTKELFTAIFYKFNLEKISKKESINLTYELETIFKITHSSFVKFEGINFTDDETFLVTEYFQNQTLSKCISMIDDTNKLINIYGIASGLSYLHKQDILFKNLNPNQIYENDQFHPKLFYFDLSKFHINDKSGTADQSSIYTAPEIVNGQKYSKSSDVYSFGLIAYFLMTQEEANEGETIEELIDKMKKKKIASRYEELIITCLSKESEERPSFDKIVYDLENDDKFITEDINKNEYNEYINKIEDEFTKNEEKEYDFDFDDDKEESYNDVLKKLLYIDVQNIDLSKFMLLKEIGKGGFGSVYIIKNKETAILYAAKIFRKKNLKNYQSVKSLINEVTIHAQIDHPCIEKFAGYSPTNFSGKFYPVIATEYMRNGDLDYLLRKERKGFPVYDFWNDTAKLIVIYGVALGMSYLHSLKIIHRDLKPSQILLDDQLFPKISSFDLSKFIDESNPDSNTACVGTLFFMSPEILNESSYGLSADVYSFAMVVYMIIVNIEFFSPNLSKVVNEKYRPEIPDDVPQCYRKLIESCWSHDPNDRPSFNEIVELLRNDESFITENVDEDKYRSYIRYIDESVKKETEINKETFGTYSLKLIEASKKKGIINLQDFEMKKKIEEDEETEIYSVTNKNTKETCLAFISKNDYNFANTNEEEKEICKEVKKNIKMKFSTIQRMIGYSFYDFKYQSKPLIICQNNGKITLNDIIERYKKVEYKDGIENTKKLKILLGISSGILYLHIHGIYISYLNPKNIYIDDTFHPTICYYDFKKFKINHKNHSSIYTAPEIVNGQKYSKSSDVYSFGLIAYFLMTQEEANEGETIEELIDKMKKKKIASRYEELIISCLSKESEERPSFDKIVYDLENDDKFITEDINKNEYNEYINKIEDEFINAYINDSEEEEEEEEEKNEMMEKLESLNIQYIDLKNYEKVCRIARGGCSKVYKIKDKATGEFYAAKKLFSDDINVMIQELSVFTDIDHASIIKLIGYSLRSFKNKRRNIIIIEYVKNGSLERLLEKERLGCEFKFWTDTMKLINIYGLASVMSYLHSKGILHLDIKPNNNLLSEYLFPKLIDFGLSKKLMSSEIMKQSISELKCTLSFAAPEIFQDYEYTEAADVYAFAVEVYEIMNKEYPFKGLNIQQIINEVVNNKGRPKFINEIPIVYKELIESCWCQEAKDRLKFHQIVDKLRNDKSFITTKVDEKLYRAYIDYIDGKIKEKSQLDEIFKKYSVQREYKKQERKRILPFGEGFISLNKFKVLYPVRQGIISNVYQVINIETQVEYLASISNFEIDDFSNQRTSRILNEVKELLKLKTPTIQHFIGFSFYDFQHSPNPVSISELLPNKTLYEILEEERDGKIQLKATDKLIILYGICYGMIYLHSHKISHPTLSTTNVYIDEKNHPILSEIGKYTLPQSSQTVSNLTSTGITRIDFLCAPEIIEQKEDTLKSDVYSYSFIVYEVMTGDIPFDDEDIKNHTKLISEIIVKNYRPKIKKQITSNYKELIELCWEGNTELRPSFEEIIKKLESDEFITSDINEEEYRKYVNSIKHNQK</sequence>
<keyword evidence="2" id="KW-0175">Coiled coil</keyword>
<dbReference type="PROSITE" id="PS00107">
    <property type="entry name" value="PROTEIN_KINASE_ATP"/>
    <property type="match status" value="1"/>
</dbReference>
<protein>
    <recommendedName>
        <fullName evidence="3">Protein kinase domain-containing protein</fullName>
    </recommendedName>
</protein>
<evidence type="ECO:0000256" key="1">
    <source>
        <dbReference type="PROSITE-ProRule" id="PRU10141"/>
    </source>
</evidence>
<dbReference type="PANTHER" id="PTHR44329:SF214">
    <property type="entry name" value="PROTEIN KINASE DOMAIN-CONTAINING PROTEIN"/>
    <property type="match status" value="1"/>
</dbReference>
<dbReference type="Gene3D" id="1.10.510.10">
    <property type="entry name" value="Transferase(Phosphotransferase) domain 1"/>
    <property type="match status" value="5"/>
</dbReference>
<evidence type="ECO:0000313" key="5">
    <source>
        <dbReference type="Proteomes" id="UP001470230"/>
    </source>
</evidence>